<dbReference type="AlphaFoldDB" id="A0A9Q8WMA3"/>
<organism evidence="1 2">
    <name type="scientific">Colletotrichum lupini</name>
    <dbReference type="NCBI Taxonomy" id="145971"/>
    <lineage>
        <taxon>Eukaryota</taxon>
        <taxon>Fungi</taxon>
        <taxon>Dikarya</taxon>
        <taxon>Ascomycota</taxon>
        <taxon>Pezizomycotina</taxon>
        <taxon>Sordariomycetes</taxon>
        <taxon>Hypocreomycetidae</taxon>
        <taxon>Glomerellales</taxon>
        <taxon>Glomerellaceae</taxon>
        <taxon>Colletotrichum</taxon>
        <taxon>Colletotrichum acutatum species complex</taxon>
    </lineage>
</organism>
<dbReference type="GeneID" id="73347345"/>
<gene>
    <name evidence="1" type="ORF">CLUP02_13396</name>
</gene>
<sequence>MANRDQFTLRYISRRQQVSANPRRRTWFLISFGLVNSYAQTSSKTRLTRLTKSNSDNPNRLHGPPCSLRLSLVEHAAFTIIRARWGSPSRRAQRRPEMIVMTNGQAYPLAQPTCCYSAGWTFDAKHPFDVMPFAPTPVAE</sequence>
<accession>A0A9Q8WMA3</accession>
<protein>
    <submittedName>
        <fullName evidence="1">Uncharacterized protein</fullName>
    </submittedName>
</protein>
<dbReference type="KEGG" id="clup:CLUP02_13396"/>
<reference evidence="1" key="1">
    <citation type="journal article" date="2021" name="Mol. Plant Microbe Interact.">
        <title>Complete Genome Sequence of the Plant-Pathogenic Fungus Colletotrichum lupini.</title>
        <authorList>
            <person name="Baroncelli R."/>
            <person name="Pensec F."/>
            <person name="Da Lio D."/>
            <person name="Boufleur T."/>
            <person name="Vicente I."/>
            <person name="Sarrocco S."/>
            <person name="Picot A."/>
            <person name="Baraldi E."/>
            <person name="Sukno S."/>
            <person name="Thon M."/>
            <person name="Le Floch G."/>
        </authorList>
    </citation>
    <scope>NUCLEOTIDE SEQUENCE</scope>
    <source>
        <strain evidence="1">IMI 504893</strain>
    </source>
</reference>
<dbReference type="EMBL" id="CP019479">
    <property type="protein sequence ID" value="UQC87875.1"/>
    <property type="molecule type" value="Genomic_DNA"/>
</dbReference>
<proteinExistence type="predicted"/>
<evidence type="ECO:0000313" key="2">
    <source>
        <dbReference type="Proteomes" id="UP000830671"/>
    </source>
</evidence>
<dbReference type="RefSeq" id="XP_049149481.1">
    <property type="nucleotide sequence ID" value="XM_049292335.1"/>
</dbReference>
<keyword evidence="2" id="KW-1185">Reference proteome</keyword>
<evidence type="ECO:0000313" key="1">
    <source>
        <dbReference type="EMBL" id="UQC87875.1"/>
    </source>
</evidence>
<dbReference type="Proteomes" id="UP000830671">
    <property type="component" value="Chromosome 7"/>
</dbReference>
<name>A0A9Q8WMA3_9PEZI</name>